<feature type="transmembrane region" description="Helical" evidence="5">
    <location>
        <begin position="434"/>
        <end position="454"/>
    </location>
</feature>
<dbReference type="InterPro" id="IPR011701">
    <property type="entry name" value="MFS"/>
</dbReference>
<reference evidence="7" key="1">
    <citation type="submission" date="2025-08" db="UniProtKB">
        <authorList>
            <consortium name="RefSeq"/>
        </authorList>
    </citation>
    <scope>IDENTIFICATION</scope>
    <source>
        <tissue evidence="7">Whole larvae</tissue>
    </source>
</reference>
<feature type="transmembrane region" description="Helical" evidence="5">
    <location>
        <begin position="176"/>
        <end position="204"/>
    </location>
</feature>
<dbReference type="Gene3D" id="1.20.1250.20">
    <property type="entry name" value="MFS general substrate transporter like domains"/>
    <property type="match status" value="1"/>
</dbReference>
<dbReference type="Proteomes" id="UP001652740">
    <property type="component" value="Unplaced"/>
</dbReference>
<proteinExistence type="predicted"/>
<comment type="subcellular location">
    <subcellularLocation>
        <location evidence="1">Membrane</location>
        <topology evidence="1">Multi-pass membrane protein</topology>
    </subcellularLocation>
</comment>
<organism evidence="6 7">
    <name type="scientific">Galleria mellonella</name>
    <name type="common">Greater wax moth</name>
    <dbReference type="NCBI Taxonomy" id="7137"/>
    <lineage>
        <taxon>Eukaryota</taxon>
        <taxon>Metazoa</taxon>
        <taxon>Ecdysozoa</taxon>
        <taxon>Arthropoda</taxon>
        <taxon>Hexapoda</taxon>
        <taxon>Insecta</taxon>
        <taxon>Pterygota</taxon>
        <taxon>Neoptera</taxon>
        <taxon>Endopterygota</taxon>
        <taxon>Lepidoptera</taxon>
        <taxon>Glossata</taxon>
        <taxon>Ditrysia</taxon>
        <taxon>Pyraloidea</taxon>
        <taxon>Pyralidae</taxon>
        <taxon>Galleriinae</taxon>
        <taxon>Galleria</taxon>
    </lineage>
</organism>
<dbReference type="SUPFAM" id="SSF103473">
    <property type="entry name" value="MFS general substrate transporter"/>
    <property type="match status" value="1"/>
</dbReference>
<protein>
    <submittedName>
        <fullName evidence="7">Proton-coupled folate transporter-like</fullName>
    </submittedName>
</protein>
<keyword evidence="4 5" id="KW-0472">Membrane</keyword>
<dbReference type="KEGG" id="gmw:113521686"/>
<dbReference type="InterPro" id="IPR036259">
    <property type="entry name" value="MFS_trans_sf"/>
</dbReference>
<evidence type="ECO:0000313" key="6">
    <source>
        <dbReference type="Proteomes" id="UP001652740"/>
    </source>
</evidence>
<sequence>MEKIGEKSNSGVELQTVKDSDVGFNGVNKPKEKEKLSFADRFKIFRNYFTVEPYLICYIIPLSITYLAVQKFNTEKACRTDLAYNQTICDLIQSGETNDNVTELALSHTTQIAADILTWKEPLQKFIPAILMLNIGAWSDRTGNRKYLMLIPIFGEMLSTVGLLLATHYFTEWPLWVTGVIDVITSSFTGGYSIALAGCFSYLADVTTPESRTFRMGCMAVIATLGLPIGSSIGGILTEELGYFGVFGLVLAMYAFGFLYTFFRIHDVKPVHQEGTFVEKVLNFIHPRNLWATLSLIVLSRGKVLLRILLVIWAHILIMGPVVGEGNVFYYYTLIRYKMEVVEFSLFTTYTVLIGTAGTAIAVLLFSKALKFHDSILGIIATASKVMGSIVYALAPNKTWLYAAPVFDIFGNSGVTAIRSLGTKVVDQDSIGRMCSLIGFIDAIIPIVAIPIYTQLWSNTLNTFPGAIYLLGAILTVPDFVIFAILFIIYKKEEKDVVVNVEIKEKHAYENDITAL</sequence>
<evidence type="ECO:0000256" key="5">
    <source>
        <dbReference type="SAM" id="Phobius"/>
    </source>
</evidence>
<evidence type="ECO:0000313" key="7">
    <source>
        <dbReference type="RefSeq" id="XP_026763107.2"/>
    </source>
</evidence>
<feature type="transmembrane region" description="Helical" evidence="5">
    <location>
        <begin position="400"/>
        <end position="422"/>
    </location>
</feature>
<dbReference type="InParanoid" id="A0A6J1X821"/>
<evidence type="ECO:0000256" key="4">
    <source>
        <dbReference type="ARBA" id="ARBA00023136"/>
    </source>
</evidence>
<evidence type="ECO:0000256" key="2">
    <source>
        <dbReference type="ARBA" id="ARBA00022692"/>
    </source>
</evidence>
<feature type="transmembrane region" description="Helical" evidence="5">
    <location>
        <begin position="304"/>
        <end position="324"/>
    </location>
</feature>
<evidence type="ECO:0000256" key="1">
    <source>
        <dbReference type="ARBA" id="ARBA00004141"/>
    </source>
</evidence>
<accession>A0A6J1X821</accession>
<dbReference type="AlphaFoldDB" id="A0A6J1X821"/>
<dbReference type="PANTHER" id="PTHR23507:SF1">
    <property type="entry name" value="FI18259P1-RELATED"/>
    <property type="match status" value="1"/>
</dbReference>
<gene>
    <name evidence="7" type="primary">LOC113521686</name>
</gene>
<dbReference type="GO" id="GO:0016020">
    <property type="term" value="C:membrane"/>
    <property type="evidence" value="ECO:0007669"/>
    <property type="project" value="UniProtKB-SubCell"/>
</dbReference>
<dbReference type="GeneID" id="113521686"/>
<dbReference type="PANTHER" id="PTHR23507">
    <property type="entry name" value="ZGC:174356"/>
    <property type="match status" value="1"/>
</dbReference>
<feature type="transmembrane region" description="Helical" evidence="5">
    <location>
        <begin position="51"/>
        <end position="69"/>
    </location>
</feature>
<feature type="transmembrane region" description="Helical" evidence="5">
    <location>
        <begin position="243"/>
        <end position="263"/>
    </location>
</feature>
<evidence type="ECO:0000256" key="3">
    <source>
        <dbReference type="ARBA" id="ARBA00022989"/>
    </source>
</evidence>
<dbReference type="GO" id="GO:0022857">
    <property type="term" value="F:transmembrane transporter activity"/>
    <property type="evidence" value="ECO:0007669"/>
    <property type="project" value="InterPro"/>
</dbReference>
<feature type="transmembrane region" description="Helical" evidence="5">
    <location>
        <begin position="466"/>
        <end position="490"/>
    </location>
</feature>
<dbReference type="Pfam" id="PF07690">
    <property type="entry name" value="MFS_1"/>
    <property type="match status" value="1"/>
</dbReference>
<keyword evidence="6" id="KW-1185">Reference proteome</keyword>
<feature type="transmembrane region" description="Helical" evidence="5">
    <location>
        <begin position="344"/>
        <end position="366"/>
    </location>
</feature>
<feature type="transmembrane region" description="Helical" evidence="5">
    <location>
        <begin position="375"/>
        <end position="394"/>
    </location>
</feature>
<name>A0A6J1X821_GALME</name>
<dbReference type="RefSeq" id="XP_026763107.2">
    <property type="nucleotide sequence ID" value="XM_026907306.3"/>
</dbReference>
<feature type="transmembrane region" description="Helical" evidence="5">
    <location>
        <begin position="147"/>
        <end position="170"/>
    </location>
</feature>
<feature type="transmembrane region" description="Helical" evidence="5">
    <location>
        <begin position="216"/>
        <end position="237"/>
    </location>
</feature>
<keyword evidence="2 5" id="KW-0812">Transmembrane</keyword>
<keyword evidence="3 5" id="KW-1133">Transmembrane helix</keyword>